<keyword evidence="1 2" id="KW-0238">DNA-binding</keyword>
<dbReference type="PANTHER" id="PTHR30055">
    <property type="entry name" value="HTH-TYPE TRANSCRIPTIONAL REGULATOR RUTR"/>
    <property type="match status" value="1"/>
</dbReference>
<sequence length="218" mass="23088">MQNARDRLLLAAAELLENGGSVSTRAVCERAGVQAPTLYHHFGSKQGLIDAVANHGFTQYTAIENSGDPRHDLREGWDRHVRFGLEHPSFYGLLYGRAEPGKPCAVTAPAHAALRERFTAAAAQGLLKVPAADAAEQVLAANVGITLTLISQPEPDFGLSERVREAALAGVLHTPSADAPATRASAALRLRALVDDDPAGLSPGEHALLGELLDRLAR</sequence>
<protein>
    <submittedName>
        <fullName evidence="4">TetR/AcrR family transcriptional regulator</fullName>
    </submittedName>
</protein>
<dbReference type="SUPFAM" id="SSF48498">
    <property type="entry name" value="Tetracyclin repressor-like, C-terminal domain"/>
    <property type="match status" value="1"/>
</dbReference>
<evidence type="ECO:0000313" key="5">
    <source>
        <dbReference type="Proteomes" id="UP001523369"/>
    </source>
</evidence>
<dbReference type="EMBL" id="JAMYJR010000012">
    <property type="protein sequence ID" value="MCO8271454.1"/>
    <property type="molecule type" value="Genomic_DNA"/>
</dbReference>
<dbReference type="InterPro" id="IPR009057">
    <property type="entry name" value="Homeodomain-like_sf"/>
</dbReference>
<accession>A0ABT1DKX3</accession>
<dbReference type="InterPro" id="IPR036271">
    <property type="entry name" value="Tet_transcr_reg_TetR-rel_C_sf"/>
</dbReference>
<organism evidence="4 5">
    <name type="scientific">Paractinoplanes aksuensis</name>
    <dbReference type="NCBI Taxonomy" id="2939490"/>
    <lineage>
        <taxon>Bacteria</taxon>
        <taxon>Bacillati</taxon>
        <taxon>Actinomycetota</taxon>
        <taxon>Actinomycetes</taxon>
        <taxon>Micromonosporales</taxon>
        <taxon>Micromonosporaceae</taxon>
        <taxon>Paractinoplanes</taxon>
    </lineage>
</organism>
<dbReference type="PANTHER" id="PTHR30055:SF220">
    <property type="entry name" value="TETR-FAMILY REGULATORY PROTEIN"/>
    <property type="match status" value="1"/>
</dbReference>
<dbReference type="Proteomes" id="UP001523369">
    <property type="component" value="Unassembled WGS sequence"/>
</dbReference>
<feature type="domain" description="HTH tetR-type" evidence="3">
    <location>
        <begin position="2"/>
        <end position="60"/>
    </location>
</feature>
<evidence type="ECO:0000256" key="1">
    <source>
        <dbReference type="ARBA" id="ARBA00023125"/>
    </source>
</evidence>
<dbReference type="SUPFAM" id="SSF46689">
    <property type="entry name" value="Homeodomain-like"/>
    <property type="match status" value="1"/>
</dbReference>
<reference evidence="4 5" key="1">
    <citation type="submission" date="2022-06" db="EMBL/GenBank/DDBJ databases">
        <title>New Species of the Genus Actinoplanes, ActinopZanes ferrugineus.</title>
        <authorList>
            <person name="Ding P."/>
        </authorList>
    </citation>
    <scope>NUCLEOTIDE SEQUENCE [LARGE SCALE GENOMIC DNA]</scope>
    <source>
        <strain evidence="4 5">TRM88003</strain>
    </source>
</reference>
<name>A0ABT1DKX3_9ACTN</name>
<dbReference type="InterPro" id="IPR001647">
    <property type="entry name" value="HTH_TetR"/>
</dbReference>
<keyword evidence="5" id="KW-1185">Reference proteome</keyword>
<gene>
    <name evidence="4" type="ORF">M1L60_12695</name>
</gene>
<dbReference type="Pfam" id="PF00440">
    <property type="entry name" value="TetR_N"/>
    <property type="match status" value="1"/>
</dbReference>
<evidence type="ECO:0000256" key="2">
    <source>
        <dbReference type="PROSITE-ProRule" id="PRU00335"/>
    </source>
</evidence>
<evidence type="ECO:0000259" key="3">
    <source>
        <dbReference type="PROSITE" id="PS50977"/>
    </source>
</evidence>
<dbReference type="RefSeq" id="WP_253237581.1">
    <property type="nucleotide sequence ID" value="NZ_JAMYJR010000012.1"/>
</dbReference>
<dbReference type="InterPro" id="IPR050109">
    <property type="entry name" value="HTH-type_TetR-like_transc_reg"/>
</dbReference>
<dbReference type="Gene3D" id="1.10.357.10">
    <property type="entry name" value="Tetracycline Repressor, domain 2"/>
    <property type="match status" value="1"/>
</dbReference>
<evidence type="ECO:0000313" key="4">
    <source>
        <dbReference type="EMBL" id="MCO8271454.1"/>
    </source>
</evidence>
<dbReference type="PROSITE" id="PS50977">
    <property type="entry name" value="HTH_TETR_2"/>
    <property type="match status" value="1"/>
</dbReference>
<feature type="DNA-binding region" description="H-T-H motif" evidence="2">
    <location>
        <begin position="23"/>
        <end position="42"/>
    </location>
</feature>
<proteinExistence type="predicted"/>
<comment type="caution">
    <text evidence="4">The sequence shown here is derived from an EMBL/GenBank/DDBJ whole genome shotgun (WGS) entry which is preliminary data.</text>
</comment>